<keyword evidence="3" id="KW-1185">Reference proteome</keyword>
<sequence>MGVLFVTALLVLFGLATPKPIDINEQCGPFVGSRKIKFTKSQKKWSKLEPSIRYFKRTALPVAYTKRRKLLEVCTALQTSLAKMSDWASKWDMRINYDKSLDLHVGKGNVTEYIMNGVT</sequence>
<feature type="signal peptide" evidence="1">
    <location>
        <begin position="1"/>
        <end position="18"/>
    </location>
</feature>
<comment type="caution">
    <text evidence="2">The sequence shown here is derived from an EMBL/GenBank/DDBJ whole genome shotgun (WGS) entry which is preliminary data.</text>
</comment>
<evidence type="ECO:0000313" key="3">
    <source>
        <dbReference type="Proteomes" id="UP001303046"/>
    </source>
</evidence>
<reference evidence="2 3" key="1">
    <citation type="submission" date="2023-08" db="EMBL/GenBank/DDBJ databases">
        <title>A Necator americanus chromosomal reference genome.</title>
        <authorList>
            <person name="Ilik V."/>
            <person name="Petrzelkova K.J."/>
            <person name="Pardy F."/>
            <person name="Fuh T."/>
            <person name="Niatou-Singa F.S."/>
            <person name="Gouil Q."/>
            <person name="Baker L."/>
            <person name="Ritchie M.E."/>
            <person name="Jex A.R."/>
            <person name="Gazzola D."/>
            <person name="Li H."/>
            <person name="Toshio Fujiwara R."/>
            <person name="Zhan B."/>
            <person name="Aroian R.V."/>
            <person name="Pafco B."/>
            <person name="Schwarz E.M."/>
        </authorList>
    </citation>
    <scope>NUCLEOTIDE SEQUENCE [LARGE SCALE GENOMIC DNA]</scope>
    <source>
        <strain evidence="2 3">Aroian</strain>
        <tissue evidence="2">Whole animal</tissue>
    </source>
</reference>
<organism evidence="2 3">
    <name type="scientific">Necator americanus</name>
    <name type="common">Human hookworm</name>
    <dbReference type="NCBI Taxonomy" id="51031"/>
    <lineage>
        <taxon>Eukaryota</taxon>
        <taxon>Metazoa</taxon>
        <taxon>Ecdysozoa</taxon>
        <taxon>Nematoda</taxon>
        <taxon>Chromadorea</taxon>
        <taxon>Rhabditida</taxon>
        <taxon>Rhabditina</taxon>
        <taxon>Rhabditomorpha</taxon>
        <taxon>Strongyloidea</taxon>
        <taxon>Ancylostomatidae</taxon>
        <taxon>Bunostominae</taxon>
        <taxon>Necator</taxon>
    </lineage>
</organism>
<name>A0ABR1ES58_NECAM</name>
<evidence type="ECO:0000313" key="2">
    <source>
        <dbReference type="EMBL" id="KAK6764731.1"/>
    </source>
</evidence>
<gene>
    <name evidence="2" type="primary">Necator_chrX.g25058</name>
    <name evidence="2" type="ORF">RB195_024892</name>
</gene>
<keyword evidence="1" id="KW-0732">Signal</keyword>
<dbReference type="Proteomes" id="UP001303046">
    <property type="component" value="Unassembled WGS sequence"/>
</dbReference>
<proteinExistence type="predicted"/>
<dbReference type="EMBL" id="JAVFWL010000006">
    <property type="protein sequence ID" value="KAK6764731.1"/>
    <property type="molecule type" value="Genomic_DNA"/>
</dbReference>
<accession>A0ABR1ES58</accession>
<evidence type="ECO:0000256" key="1">
    <source>
        <dbReference type="SAM" id="SignalP"/>
    </source>
</evidence>
<protein>
    <submittedName>
        <fullName evidence="2">Uncharacterized protein</fullName>
    </submittedName>
</protein>
<feature type="chain" id="PRO_5047363612" evidence="1">
    <location>
        <begin position="19"/>
        <end position="119"/>
    </location>
</feature>